<evidence type="ECO:0000313" key="6">
    <source>
        <dbReference type="Proteomes" id="UP000001880"/>
    </source>
</evidence>
<evidence type="ECO:0000313" key="5">
    <source>
        <dbReference type="EMBL" id="ACY15089.1"/>
    </source>
</evidence>
<keyword evidence="6" id="KW-1185">Reference proteome</keyword>
<feature type="domain" description="Leucine-binding protein" evidence="4">
    <location>
        <begin position="218"/>
        <end position="385"/>
    </location>
</feature>
<dbReference type="InterPro" id="IPR028082">
    <property type="entry name" value="Peripla_BP_I"/>
</dbReference>
<evidence type="ECO:0000259" key="4">
    <source>
        <dbReference type="Pfam" id="PF13458"/>
    </source>
</evidence>
<dbReference type="Pfam" id="PF13458">
    <property type="entry name" value="Peripla_BP_6"/>
    <property type="match status" value="1"/>
</dbReference>
<evidence type="ECO:0000256" key="2">
    <source>
        <dbReference type="ARBA" id="ARBA00022729"/>
    </source>
</evidence>
<dbReference type="eggNOG" id="COG0683">
    <property type="taxonomic scope" value="Bacteria"/>
</dbReference>
<reference evidence="5 6" key="1">
    <citation type="journal article" date="2010" name="Stand. Genomic Sci.">
        <title>Complete genome sequence of Haliangium ochraceum type strain (SMP-2).</title>
        <authorList>
            <consortium name="US DOE Joint Genome Institute (JGI-PGF)"/>
            <person name="Ivanova N."/>
            <person name="Daum C."/>
            <person name="Lang E."/>
            <person name="Abt B."/>
            <person name="Kopitz M."/>
            <person name="Saunders E."/>
            <person name="Lapidus A."/>
            <person name="Lucas S."/>
            <person name="Glavina Del Rio T."/>
            <person name="Nolan M."/>
            <person name="Tice H."/>
            <person name="Copeland A."/>
            <person name="Cheng J.F."/>
            <person name="Chen F."/>
            <person name="Bruce D."/>
            <person name="Goodwin L."/>
            <person name="Pitluck S."/>
            <person name="Mavromatis K."/>
            <person name="Pati A."/>
            <person name="Mikhailova N."/>
            <person name="Chen A."/>
            <person name="Palaniappan K."/>
            <person name="Land M."/>
            <person name="Hauser L."/>
            <person name="Chang Y.J."/>
            <person name="Jeffries C.D."/>
            <person name="Detter J.C."/>
            <person name="Brettin T."/>
            <person name="Rohde M."/>
            <person name="Goker M."/>
            <person name="Bristow J."/>
            <person name="Markowitz V."/>
            <person name="Eisen J.A."/>
            <person name="Hugenholtz P."/>
            <person name="Kyrpides N.C."/>
            <person name="Klenk H.P."/>
        </authorList>
    </citation>
    <scope>NUCLEOTIDE SEQUENCE [LARGE SCALE GENOMIC DNA]</scope>
    <source>
        <strain evidence="6">DSM 14365 / CIP 107738 / JCM 11303 / AJ 13395 / SMP-2</strain>
    </source>
</reference>
<dbReference type="STRING" id="502025.Hoch_2555"/>
<dbReference type="RefSeq" id="WP_012827697.1">
    <property type="nucleotide sequence ID" value="NC_013440.1"/>
</dbReference>
<dbReference type="KEGG" id="hoh:Hoch_2555"/>
<sequence length="606" mass="63059">MTATRPNTPARATLRRGGSRAERAALALLALAAALALGCGNAPARGGRGWLGDTHAGAPASGGASGRGAGASADDVSSAELRRRLARALSEDRSGQAGQAGQAGEIVRLGHRLLARGERLDAATVTRLRAAVDALPFAELAPLWRAMQPQHAPAGRVALRLARASAHAARPERARTWLQRARAAGLADDAEALAAADALAARLGPAQPADARPRTGFAAVLPLSGRFARVGAELRAGIAQAAVDTGARVAFLDSAGDEAGAAQAVQRAAADSDALAVIGPVGEAESQRAATQAVRSGIPIALLSPGAGGDTGARPAAGVFRLWSPLTWEAREAARLAVSEGHTRLAVLAPRDEHGQRAAQAFAEEASALGATLVRAGAYDPTGTALEDDMAAFLGLDPLTNERLRRHLRRHGRKDGLKSFSPDVPFELLYIPDEYERAALVASFLPFYNVELRTQDFMDAVYLRRKHGGRVPQVVQLLGSSGWHHPGLLVRGGPAVEGALVVDVYAGGDGEDFSSEEAARFAEAFRARLGRYPSRLAAEAYDAALLLFQTEAALGGGASRADFARALAGAELRAGVCGEARVRGGVLRRQAMLLRVELGSFVAHVF</sequence>
<protein>
    <submittedName>
        <fullName evidence="5">ABC-type branched-chain amino acid transport systems periplasmic component-like protein</fullName>
    </submittedName>
</protein>
<keyword evidence="2" id="KW-0732">Signal</keyword>
<dbReference type="SUPFAM" id="SSF53822">
    <property type="entry name" value="Periplasmic binding protein-like I"/>
    <property type="match status" value="1"/>
</dbReference>
<dbReference type="InterPro" id="IPR028081">
    <property type="entry name" value="Leu-bd"/>
</dbReference>
<organism evidence="5 6">
    <name type="scientific">Haliangium ochraceum (strain DSM 14365 / JCM 11303 / SMP-2)</name>
    <dbReference type="NCBI Taxonomy" id="502025"/>
    <lineage>
        <taxon>Bacteria</taxon>
        <taxon>Pseudomonadati</taxon>
        <taxon>Myxococcota</taxon>
        <taxon>Polyangia</taxon>
        <taxon>Haliangiales</taxon>
        <taxon>Kofleriaceae</taxon>
        <taxon>Haliangium</taxon>
    </lineage>
</organism>
<dbReference type="Proteomes" id="UP000001880">
    <property type="component" value="Chromosome"/>
</dbReference>
<gene>
    <name evidence="5" type="ordered locus">Hoch_2555</name>
</gene>
<evidence type="ECO:0000256" key="3">
    <source>
        <dbReference type="SAM" id="MobiDB-lite"/>
    </source>
</evidence>
<dbReference type="InterPro" id="IPR051010">
    <property type="entry name" value="BCAA_transport"/>
</dbReference>
<dbReference type="AlphaFoldDB" id="D0LKP1"/>
<comment type="similarity">
    <text evidence="1">Belongs to the leucine-binding protein family.</text>
</comment>
<name>D0LKP1_HALO1</name>
<feature type="region of interest" description="Disordered" evidence="3">
    <location>
        <begin position="58"/>
        <end position="77"/>
    </location>
</feature>
<dbReference type="PANTHER" id="PTHR30483">
    <property type="entry name" value="LEUCINE-SPECIFIC-BINDING PROTEIN"/>
    <property type="match status" value="1"/>
</dbReference>
<dbReference type="PANTHER" id="PTHR30483:SF6">
    <property type="entry name" value="PERIPLASMIC BINDING PROTEIN OF ABC TRANSPORTER FOR NATURAL AMINO ACIDS"/>
    <property type="match status" value="1"/>
</dbReference>
<dbReference type="Gene3D" id="3.40.50.2300">
    <property type="match status" value="4"/>
</dbReference>
<dbReference type="HOGENOM" id="CLU_450389_0_0_7"/>
<dbReference type="EMBL" id="CP001804">
    <property type="protein sequence ID" value="ACY15089.1"/>
    <property type="molecule type" value="Genomic_DNA"/>
</dbReference>
<proteinExistence type="inferred from homology"/>
<evidence type="ECO:0000256" key="1">
    <source>
        <dbReference type="ARBA" id="ARBA00010062"/>
    </source>
</evidence>
<dbReference type="CDD" id="cd06339">
    <property type="entry name" value="PBP1_YraM_LppC_lipoprotein-like"/>
    <property type="match status" value="1"/>
</dbReference>
<accession>D0LKP1</accession>